<evidence type="ECO:0000313" key="2">
    <source>
        <dbReference type="EMBL" id="SIR38339.1"/>
    </source>
</evidence>
<evidence type="ECO:0000256" key="1">
    <source>
        <dbReference type="SAM" id="MobiDB-lite"/>
    </source>
</evidence>
<dbReference type="AlphaFoldDB" id="A0A1N7AH25"/>
<proteinExistence type="predicted"/>
<keyword evidence="3" id="KW-1185">Reference proteome</keyword>
<accession>A0A1N7AH25</accession>
<reference evidence="2 3" key="1">
    <citation type="submission" date="2017-01" db="EMBL/GenBank/DDBJ databases">
        <authorList>
            <person name="Mah S.A."/>
            <person name="Swanson W.J."/>
            <person name="Moy G.W."/>
            <person name="Vacquier V.D."/>
        </authorList>
    </citation>
    <scope>NUCLEOTIDE SEQUENCE [LARGE SCALE GENOMIC DNA]</scope>
    <source>
        <strain evidence="2 3">DSM 45758</strain>
    </source>
</reference>
<protein>
    <recommendedName>
        <fullName evidence="4">SurA N-terminal domain-containing protein</fullName>
    </recommendedName>
</protein>
<evidence type="ECO:0000313" key="3">
    <source>
        <dbReference type="Proteomes" id="UP000186004"/>
    </source>
</evidence>
<dbReference type="STRING" id="1198245.SAMN05444858_109119"/>
<gene>
    <name evidence="2" type="ORF">SAMN05444858_109119</name>
</gene>
<dbReference type="EMBL" id="FTNF01000009">
    <property type="protein sequence ID" value="SIR38339.1"/>
    <property type="molecule type" value="Genomic_DNA"/>
</dbReference>
<name>A0A1N7AH25_9ACTN</name>
<feature type="compositionally biased region" description="Polar residues" evidence="1">
    <location>
        <begin position="283"/>
        <end position="293"/>
    </location>
</feature>
<organism evidence="2 3">
    <name type="scientific">Micromonospora avicenniae</name>
    <dbReference type="NCBI Taxonomy" id="1198245"/>
    <lineage>
        <taxon>Bacteria</taxon>
        <taxon>Bacillati</taxon>
        <taxon>Actinomycetota</taxon>
        <taxon>Actinomycetes</taxon>
        <taxon>Micromonosporales</taxon>
        <taxon>Micromonosporaceae</taxon>
        <taxon>Micromonospora</taxon>
    </lineage>
</organism>
<sequence>MITGTGVGTGAGAVWGGWGASQVEGRRERVIVMRARRLIAAASVAALAVLSLAACGQSAPDVAAYVGDTSWSTARVDEIYDDIQADFGEAVRQELGRTGVSPSPEQLRSTVTREDVLSLLVSLELGKRVVAEKKLQVADQISPEQLEAVLRVPATTEYTKLWGEWFDVLQALNQQLPPADLSDDAVMAVYQAIAKTGQIDSGLSVAEVRQAFGDGGFVRSATAVSAALQQEAERADLSVNPRFRPLGVPSFVNGPQGPIIYVLPYVDQNGPVTDISTPEPLPSSESAQPTDPSAVTEPVRN</sequence>
<dbReference type="Proteomes" id="UP000186004">
    <property type="component" value="Unassembled WGS sequence"/>
</dbReference>
<feature type="region of interest" description="Disordered" evidence="1">
    <location>
        <begin position="271"/>
        <end position="301"/>
    </location>
</feature>
<evidence type="ECO:0008006" key="4">
    <source>
        <dbReference type="Google" id="ProtNLM"/>
    </source>
</evidence>